<evidence type="ECO:0000256" key="2">
    <source>
        <dbReference type="PROSITE-ProRule" id="PRU00708"/>
    </source>
</evidence>
<evidence type="ECO:0000313" key="5">
    <source>
        <dbReference type="Proteomes" id="UP000239757"/>
    </source>
</evidence>
<dbReference type="AlphaFoldDB" id="A0A2P5YTK4"/>
<sequence length="938" mass="106585">MDASIVPSPKLPPPHFEPNTENIKRRLLRKGVYPTPKIVRTLRKREILKHNRKTKQPQPETPSLSASELQSLAEASHFLTLKREYRRFSKALNPKRECQSPSLAGKPWERIEGPKLRDLVSEDEEFHGESLKRQNLKELKEMFEEDLRWVLEDDVDVEDDDCLLPTEKQMQDLGPSKRWRNEKEAIRFLVDRLSEREITERHWKFVRIMKQSGLQFTEWQLLRIVEGLGKNGKWRQAMAIVQWLYGNKERKDFKSRFVYTKLLSVLGKVRRPQEALQIFKLMLGDCLIYPDLAAYHSIAVTLGQAGLLKELLNIIECMRQKPSKRIKNMRRKNWDPVLEPDLVVYNAVLNACVPLHQWKGVSWVFEQLRKSGLRPSGATYGLAMEVMLQSGKYDLVHEFFRKMKRSGEAPRALTYKAFWEEGKINEAVEAVQDMERRGLIGTASVYYELACCLCRNGRWQDAIIEVDKIKRLSTRKPLEITFTGLIMASLDGGYVDDCISIFQYMKDHCAPNIGTINAMLKVYGQNDMFSKAKELFEETNKAKSGPYSSLNDKFGNLIPDGFTYSLMLEASASAHQWEYFEYVYKEMALSGYQLDQSKLPILLVEASRAGKWYLLEHAFDASLEGGEIPHPLIFTEMLIQATWQSNYEKAVTLVNTMAHAPFQVSEKQWTDLFVKNRDRITQGCLVKLFDALSSSELSSEITVSNLLRSLQSLCGSAPSTSSMSFGNFGETYGSERLNIPSISGNEKGKAATYPPLKATDTSFAMLSLTNAGKNEEGGVDADDSASKKHSCTGDFTNDVTSGEPTNGSGKQVPLLNLDEYTEDTDEAETDLPVGGNTEMDLLIDEDNDSLTSKLPSAQEILESWKKSRESDGIYFPFHLGQKTGWHPEAEVRIFEGKRMKQKQKYFPGSGSYRVILLSTLPTSKGDIGNRSNILGKQC</sequence>
<dbReference type="FunFam" id="1.25.40.10:FF:001552">
    <property type="entry name" value="Predicted protein"/>
    <property type="match status" value="1"/>
</dbReference>
<dbReference type="Proteomes" id="UP000239757">
    <property type="component" value="Unassembled WGS sequence"/>
</dbReference>
<dbReference type="GO" id="GO:0009658">
    <property type="term" value="P:chloroplast organization"/>
    <property type="evidence" value="ECO:0007669"/>
    <property type="project" value="InterPro"/>
</dbReference>
<evidence type="ECO:0000313" key="4">
    <source>
        <dbReference type="EMBL" id="PPS18938.1"/>
    </source>
</evidence>
<evidence type="ECO:0000256" key="1">
    <source>
        <dbReference type="ARBA" id="ARBA00022737"/>
    </source>
</evidence>
<dbReference type="Pfam" id="PF01535">
    <property type="entry name" value="PPR"/>
    <property type="match status" value="1"/>
</dbReference>
<dbReference type="GO" id="GO:0009507">
    <property type="term" value="C:chloroplast"/>
    <property type="evidence" value="ECO:0007669"/>
    <property type="project" value="TreeGrafter"/>
</dbReference>
<dbReference type="InterPro" id="IPR011990">
    <property type="entry name" value="TPR-like_helical_dom_sf"/>
</dbReference>
<dbReference type="EMBL" id="KZ662799">
    <property type="protein sequence ID" value="PPS18938.1"/>
    <property type="molecule type" value="Genomic_DNA"/>
</dbReference>
<dbReference type="InterPro" id="IPR002885">
    <property type="entry name" value="PPR_rpt"/>
</dbReference>
<organism evidence="4 5">
    <name type="scientific">Gossypium barbadense</name>
    <name type="common">Sea Island cotton</name>
    <name type="synonym">Hibiscus barbadensis</name>
    <dbReference type="NCBI Taxonomy" id="3634"/>
    <lineage>
        <taxon>Eukaryota</taxon>
        <taxon>Viridiplantae</taxon>
        <taxon>Streptophyta</taxon>
        <taxon>Embryophyta</taxon>
        <taxon>Tracheophyta</taxon>
        <taxon>Spermatophyta</taxon>
        <taxon>Magnoliopsida</taxon>
        <taxon>eudicotyledons</taxon>
        <taxon>Gunneridae</taxon>
        <taxon>Pentapetalae</taxon>
        <taxon>rosids</taxon>
        <taxon>malvids</taxon>
        <taxon>Malvales</taxon>
        <taxon>Malvaceae</taxon>
        <taxon>Malvoideae</taxon>
        <taxon>Gossypium</taxon>
    </lineage>
</organism>
<name>A0A2P5YTK4_GOSBA</name>
<dbReference type="PANTHER" id="PTHR46935">
    <property type="entry name" value="OS01G0674700 PROTEIN"/>
    <property type="match status" value="1"/>
</dbReference>
<dbReference type="Pfam" id="PF13812">
    <property type="entry name" value="PPR_3"/>
    <property type="match status" value="2"/>
</dbReference>
<feature type="region of interest" description="Disordered" evidence="3">
    <location>
        <begin position="1"/>
        <end position="22"/>
    </location>
</feature>
<protein>
    <submittedName>
        <fullName evidence="4">Uncharacterized protein</fullName>
    </submittedName>
</protein>
<feature type="repeat" description="PPR" evidence="2">
    <location>
        <begin position="341"/>
        <end position="375"/>
    </location>
</feature>
<keyword evidence="1" id="KW-0677">Repeat</keyword>
<dbReference type="Gene3D" id="1.25.40.10">
    <property type="entry name" value="Tetratricopeptide repeat domain"/>
    <property type="match status" value="3"/>
</dbReference>
<dbReference type="PANTHER" id="PTHR46935:SF2">
    <property type="entry name" value="PENTACOTRIPEPTIDE-REPEAT REGION OF PRORP DOMAIN-CONTAINING PROTEIN"/>
    <property type="match status" value="1"/>
</dbReference>
<gene>
    <name evidence="4" type="ORF">GOBAR_AA01643</name>
</gene>
<proteinExistence type="predicted"/>
<feature type="region of interest" description="Disordered" evidence="3">
    <location>
        <begin position="44"/>
        <end position="68"/>
    </location>
</feature>
<feature type="repeat" description="PPR" evidence="2">
    <location>
        <begin position="376"/>
        <end position="410"/>
    </location>
</feature>
<evidence type="ECO:0000256" key="3">
    <source>
        <dbReference type="SAM" id="MobiDB-lite"/>
    </source>
</evidence>
<reference evidence="4 5" key="1">
    <citation type="submission" date="2015-01" db="EMBL/GenBank/DDBJ databases">
        <title>Genome of allotetraploid Gossypium barbadense reveals genomic plasticity and fiber elongation in cotton evolution.</title>
        <authorList>
            <person name="Chen X."/>
            <person name="Liu X."/>
            <person name="Zhao B."/>
            <person name="Zheng H."/>
            <person name="Hu Y."/>
            <person name="Lu G."/>
            <person name="Yang C."/>
            <person name="Chen J."/>
            <person name="Shan C."/>
            <person name="Zhang L."/>
            <person name="Zhou Y."/>
            <person name="Wang L."/>
            <person name="Guo W."/>
            <person name="Bai Y."/>
            <person name="Ruan J."/>
            <person name="Shangguan X."/>
            <person name="Mao Y."/>
            <person name="Jiang J."/>
            <person name="Zhu Y."/>
            <person name="Lei J."/>
            <person name="Kang H."/>
            <person name="Chen S."/>
            <person name="He X."/>
            <person name="Wang R."/>
            <person name="Wang Y."/>
            <person name="Chen J."/>
            <person name="Wang L."/>
            <person name="Yu S."/>
            <person name="Wang B."/>
            <person name="Wei J."/>
            <person name="Song S."/>
            <person name="Lu X."/>
            <person name="Gao Z."/>
            <person name="Gu W."/>
            <person name="Deng X."/>
            <person name="Ma D."/>
            <person name="Wang S."/>
            <person name="Liang W."/>
            <person name="Fang L."/>
            <person name="Cai C."/>
            <person name="Zhu X."/>
            <person name="Zhou B."/>
            <person name="Zhang Y."/>
            <person name="Chen Z."/>
            <person name="Xu S."/>
            <person name="Zhu R."/>
            <person name="Wang S."/>
            <person name="Zhang T."/>
            <person name="Zhao G."/>
        </authorList>
    </citation>
    <scope>NUCLEOTIDE SEQUENCE [LARGE SCALE GENOMIC DNA]</scope>
    <source>
        <strain evidence="5">cv. Xinhai21</strain>
        <tissue evidence="4">Leaf</tissue>
    </source>
</reference>
<dbReference type="NCBIfam" id="TIGR00756">
    <property type="entry name" value="PPR"/>
    <property type="match status" value="1"/>
</dbReference>
<dbReference type="InterPro" id="IPR044645">
    <property type="entry name" value="DG1/EMB2279-like"/>
</dbReference>
<dbReference type="PROSITE" id="PS51375">
    <property type="entry name" value="PPR"/>
    <property type="match status" value="3"/>
</dbReference>
<accession>A0A2P5YTK4</accession>
<dbReference type="OrthoDB" id="1904535at2759"/>
<feature type="repeat" description="PPR" evidence="2">
    <location>
        <begin position="512"/>
        <end position="546"/>
    </location>
</feature>